<name>A0A1B1M9T9_STRLN</name>
<sequence>MNRGGMRRRLALGLAVLTASGTFTLTMPGSAHAAAESCAGRKVKTLTFSTGSVQIHKRRGTVCVITLPKKPGIRQYMMVSVQARGFHPNKDEGQYSRFAGPRETHAGRRCVKVKGAVGGGSVGTGWILC</sequence>
<organism evidence="1 2">
    <name type="scientific">Streptomyces lincolnensis</name>
    <dbReference type="NCBI Taxonomy" id="1915"/>
    <lineage>
        <taxon>Bacteria</taxon>
        <taxon>Bacillati</taxon>
        <taxon>Actinomycetota</taxon>
        <taxon>Actinomycetes</taxon>
        <taxon>Kitasatosporales</taxon>
        <taxon>Streptomycetaceae</taxon>
        <taxon>Streptomyces</taxon>
    </lineage>
</organism>
<proteinExistence type="predicted"/>
<keyword evidence="2" id="KW-1185">Reference proteome</keyword>
<accession>A0A1B1M9T9</accession>
<evidence type="ECO:0000313" key="2">
    <source>
        <dbReference type="Proteomes" id="UP000092598"/>
    </source>
</evidence>
<gene>
    <name evidence="1" type="ORF">SLINC_3181</name>
</gene>
<dbReference type="OrthoDB" id="4321110at2"/>
<reference evidence="1 2" key="1">
    <citation type="submission" date="2016-07" db="EMBL/GenBank/DDBJ databases">
        <title>Enhancement of antibiotic productionsby engineered nitrateutilization in actinobacteria.</title>
        <authorList>
            <person name="Meng S.C."/>
        </authorList>
    </citation>
    <scope>NUCLEOTIDE SEQUENCE [LARGE SCALE GENOMIC DNA]</scope>
    <source>
        <strain evidence="1 2">NRRL 2936</strain>
    </source>
</reference>
<evidence type="ECO:0000313" key="1">
    <source>
        <dbReference type="EMBL" id="ANS65405.1"/>
    </source>
</evidence>
<dbReference type="Proteomes" id="UP000092598">
    <property type="component" value="Chromosome"/>
</dbReference>
<dbReference type="STRING" id="1915.SLINC_3181"/>
<dbReference type="EMBL" id="CP016438">
    <property type="protein sequence ID" value="ANS65405.1"/>
    <property type="molecule type" value="Genomic_DNA"/>
</dbReference>
<protein>
    <submittedName>
        <fullName evidence="1">Secreted protein</fullName>
    </submittedName>
</protein>
<dbReference type="AlphaFoldDB" id="A0A1B1M9T9"/>
<dbReference type="KEGG" id="sls:SLINC_3181"/>